<organism evidence="7 8">
    <name type="scientific">Aureliella helgolandensis</name>
    <dbReference type="NCBI Taxonomy" id="2527968"/>
    <lineage>
        <taxon>Bacteria</taxon>
        <taxon>Pseudomonadati</taxon>
        <taxon>Planctomycetota</taxon>
        <taxon>Planctomycetia</taxon>
        <taxon>Pirellulales</taxon>
        <taxon>Pirellulaceae</taxon>
        <taxon>Aureliella</taxon>
    </lineage>
</organism>
<dbReference type="AlphaFoldDB" id="A0A518G958"/>
<dbReference type="GO" id="GO:0004065">
    <property type="term" value="F:arylsulfatase activity"/>
    <property type="evidence" value="ECO:0007669"/>
    <property type="project" value="UniProtKB-EC"/>
</dbReference>
<dbReference type="InterPro" id="IPR000917">
    <property type="entry name" value="Sulfatase_N"/>
</dbReference>
<keyword evidence="8" id="KW-1185">Reference proteome</keyword>
<dbReference type="InterPro" id="IPR050738">
    <property type="entry name" value="Sulfatase"/>
</dbReference>
<comment type="similarity">
    <text evidence="1">Belongs to the sulfatase family.</text>
</comment>
<dbReference type="OrthoDB" id="9783154at2"/>
<name>A0A518G958_9BACT</name>
<feature type="domain" description="Sulfatase N-terminal" evidence="6">
    <location>
        <begin position="33"/>
        <end position="433"/>
    </location>
</feature>
<gene>
    <name evidence="7" type="primary">atsA_41</name>
    <name evidence="7" type="ORF">Q31a_34440</name>
</gene>
<evidence type="ECO:0000259" key="6">
    <source>
        <dbReference type="Pfam" id="PF00884"/>
    </source>
</evidence>
<evidence type="ECO:0000256" key="1">
    <source>
        <dbReference type="ARBA" id="ARBA00008779"/>
    </source>
</evidence>
<dbReference type="Pfam" id="PF00884">
    <property type="entry name" value="Sulfatase"/>
    <property type="match status" value="1"/>
</dbReference>
<dbReference type="EC" id="3.1.6.1" evidence="7"/>
<evidence type="ECO:0000256" key="2">
    <source>
        <dbReference type="ARBA" id="ARBA00022723"/>
    </source>
</evidence>
<evidence type="ECO:0000256" key="5">
    <source>
        <dbReference type="SAM" id="MobiDB-lite"/>
    </source>
</evidence>
<dbReference type="PANTHER" id="PTHR42693">
    <property type="entry name" value="ARYLSULFATASE FAMILY MEMBER"/>
    <property type="match status" value="1"/>
</dbReference>
<proteinExistence type="inferred from homology"/>
<dbReference type="InterPro" id="IPR017850">
    <property type="entry name" value="Alkaline_phosphatase_core_sf"/>
</dbReference>
<protein>
    <submittedName>
        <fullName evidence="7">Arylsulfatase</fullName>
        <ecNumber evidence="7">3.1.6.1</ecNumber>
    </submittedName>
</protein>
<dbReference type="EMBL" id="CP036298">
    <property type="protein sequence ID" value="QDV25121.1"/>
    <property type="molecule type" value="Genomic_DNA"/>
</dbReference>
<dbReference type="KEGG" id="ahel:Q31a_34440"/>
<accession>A0A518G958</accession>
<dbReference type="InterPro" id="IPR024607">
    <property type="entry name" value="Sulfatase_CS"/>
</dbReference>
<evidence type="ECO:0000313" key="8">
    <source>
        <dbReference type="Proteomes" id="UP000318017"/>
    </source>
</evidence>
<dbReference type="GO" id="GO:0046872">
    <property type="term" value="F:metal ion binding"/>
    <property type="evidence" value="ECO:0007669"/>
    <property type="project" value="UniProtKB-KW"/>
</dbReference>
<evidence type="ECO:0000256" key="3">
    <source>
        <dbReference type="ARBA" id="ARBA00022801"/>
    </source>
</evidence>
<evidence type="ECO:0000256" key="4">
    <source>
        <dbReference type="ARBA" id="ARBA00022837"/>
    </source>
</evidence>
<dbReference type="PROSITE" id="PS00149">
    <property type="entry name" value="SULFATASE_2"/>
    <property type="match status" value="1"/>
</dbReference>
<dbReference type="PANTHER" id="PTHR42693:SF53">
    <property type="entry name" value="ENDO-4-O-SULFATASE"/>
    <property type="match status" value="1"/>
</dbReference>
<keyword evidence="2" id="KW-0479">Metal-binding</keyword>
<feature type="region of interest" description="Disordered" evidence="5">
    <location>
        <begin position="188"/>
        <end position="229"/>
    </location>
</feature>
<sequence>MRLASAFLMMCFACWWGVSVDHGGIPRANAASPNIILFMADDMGMGDSSVYQDFTGNSSAEQVATPNMERLARMGVRFTDAHTPSSRCTSTRYGLLTGRFPWRSRLKHWVLFGSQGDPLIEADRPTLASLLRDQGYATGMVGKWHVGLRYRQSNGQPAAGWEDADLSQPLHTSPLDFGFDSAWITSRSHATSGPDAAKLAEPATPPRRQRKRQSEATATAENNVGPGHIHGRTVMAASPNGKQLRATGDDAYVWHDLGKRHSDHAVEFLESHLQDATTATQPFFLYYASNSNHSPYTPSEFIAGHPVAGAAVTKSGAKMDVRHDFVYENDVALGRLLDWLQATPDPRSPGQPLIENTLLIFTSDNGAEINSPVASGPFRSHKGSVYEGGHRVPLLAAWPKGGVGDGSTDTPGGTREALVGLQDLYATFSEILQVELPDNARGERGAEDSFSALAAFQGRTALTRPPMFFNDHKQSKQDHAACAVRVDSPTVQGQAFPGKWKLFFTPSLIRTGTPLPTELYNLSEDPVETKNLLGEKPLERLVAFLTHEAKQHRNAGGYRLNQAAQSTSRSLHFTSHRGDPTTVAKQVAGQRTAEVTLQNSQAPISDLTVICTAYGANGNTSCELTCTLAGLGVSTGASPACDASEAIGFQFSHSVVVESVTLVAGSGQCGGFYTIGDKAPSQVYCMDADNDEQDQSGNVSDLGVVLDGEVLRFDSSPFMGVEPQGEWSIAKIVVRVLNAE</sequence>
<dbReference type="Gene3D" id="3.40.720.10">
    <property type="entry name" value="Alkaline Phosphatase, subunit A"/>
    <property type="match status" value="1"/>
</dbReference>
<dbReference type="CDD" id="cd16143">
    <property type="entry name" value="ARS_like"/>
    <property type="match status" value="1"/>
</dbReference>
<keyword evidence="4" id="KW-0106">Calcium</keyword>
<evidence type="ECO:0000313" key="7">
    <source>
        <dbReference type="EMBL" id="QDV25121.1"/>
    </source>
</evidence>
<dbReference type="SUPFAM" id="SSF53649">
    <property type="entry name" value="Alkaline phosphatase-like"/>
    <property type="match status" value="1"/>
</dbReference>
<keyword evidence="3 7" id="KW-0378">Hydrolase</keyword>
<reference evidence="7 8" key="1">
    <citation type="submission" date="2019-02" db="EMBL/GenBank/DDBJ databases">
        <title>Deep-cultivation of Planctomycetes and their phenomic and genomic characterization uncovers novel biology.</title>
        <authorList>
            <person name="Wiegand S."/>
            <person name="Jogler M."/>
            <person name="Boedeker C."/>
            <person name="Pinto D."/>
            <person name="Vollmers J."/>
            <person name="Rivas-Marin E."/>
            <person name="Kohn T."/>
            <person name="Peeters S.H."/>
            <person name="Heuer A."/>
            <person name="Rast P."/>
            <person name="Oberbeckmann S."/>
            <person name="Bunk B."/>
            <person name="Jeske O."/>
            <person name="Meyerdierks A."/>
            <person name="Storesund J.E."/>
            <person name="Kallscheuer N."/>
            <person name="Luecker S."/>
            <person name="Lage O.M."/>
            <person name="Pohl T."/>
            <person name="Merkel B.J."/>
            <person name="Hornburger P."/>
            <person name="Mueller R.-W."/>
            <person name="Bruemmer F."/>
            <person name="Labrenz M."/>
            <person name="Spormann A.M."/>
            <person name="Op den Camp H."/>
            <person name="Overmann J."/>
            <person name="Amann R."/>
            <person name="Jetten M.S.M."/>
            <person name="Mascher T."/>
            <person name="Medema M.H."/>
            <person name="Devos D.P."/>
            <person name="Kaster A.-K."/>
            <person name="Ovreas L."/>
            <person name="Rohde M."/>
            <person name="Galperin M.Y."/>
            <person name="Jogler C."/>
        </authorList>
    </citation>
    <scope>NUCLEOTIDE SEQUENCE [LARGE SCALE GENOMIC DNA]</scope>
    <source>
        <strain evidence="7 8">Q31a</strain>
    </source>
</reference>
<dbReference type="RefSeq" id="WP_145079789.1">
    <property type="nucleotide sequence ID" value="NZ_CP036298.1"/>
</dbReference>
<dbReference type="Proteomes" id="UP000318017">
    <property type="component" value="Chromosome"/>
</dbReference>